<dbReference type="SUPFAM" id="SSF47266">
    <property type="entry name" value="4-helical cytokines"/>
    <property type="match status" value="1"/>
</dbReference>
<reference evidence="14 15" key="1">
    <citation type="submission" date="2014-06" db="EMBL/GenBank/DDBJ databases">
        <title>Genome evolution of avian class.</title>
        <authorList>
            <person name="Zhang G."/>
            <person name="Li C."/>
        </authorList>
    </citation>
    <scope>NUCLEOTIDE SEQUENCE [LARGE SCALE GENOMIC DNA]</scope>
    <source>
        <strain evidence="14">BGI_N309</strain>
    </source>
</reference>
<evidence type="ECO:0000256" key="5">
    <source>
        <dbReference type="ARBA" id="ARBA00022525"/>
    </source>
</evidence>
<dbReference type="GO" id="GO:0005137">
    <property type="term" value="F:interleukin-5 receptor binding"/>
    <property type="evidence" value="ECO:0007669"/>
    <property type="project" value="InterPro"/>
</dbReference>
<dbReference type="GO" id="GO:0008083">
    <property type="term" value="F:growth factor activity"/>
    <property type="evidence" value="ECO:0007669"/>
    <property type="project" value="UniProtKB-KW"/>
</dbReference>
<evidence type="ECO:0000313" key="14">
    <source>
        <dbReference type="EMBL" id="KGL72548.1"/>
    </source>
</evidence>
<dbReference type="Gene3D" id="1.20.1250.10">
    <property type="match status" value="1"/>
</dbReference>
<keyword evidence="15" id="KW-1185">Reference proteome</keyword>
<sequence>MKTQLWFVLLATSAWAAPQLSTVAELLALLGHVQSAVAEGTQHCLISVLLFLPFQTVNCMNKIFEGTELLKKNLDMKKHGAFFQKFERLKQSLTLHPGKEEECDTERKNPKIFIEKLTTFIRKSSKIAR</sequence>
<evidence type="ECO:0000256" key="7">
    <source>
        <dbReference type="ARBA" id="ARBA00023030"/>
    </source>
</evidence>
<keyword evidence="9" id="KW-0325">Glycoprotein</keyword>
<dbReference type="GO" id="GO:0005125">
    <property type="term" value="F:cytokine activity"/>
    <property type="evidence" value="ECO:0007669"/>
    <property type="project" value="UniProtKB-KW"/>
</dbReference>
<evidence type="ECO:0000256" key="6">
    <source>
        <dbReference type="ARBA" id="ARBA00022729"/>
    </source>
</evidence>
<gene>
    <name evidence="14" type="ORF">N309_08400</name>
</gene>
<keyword evidence="4" id="KW-0202">Cytokine</keyword>
<name>A0A099YU98_TINGU</name>
<evidence type="ECO:0000256" key="13">
    <source>
        <dbReference type="SAM" id="SignalP"/>
    </source>
</evidence>
<comment type="subunit">
    <text evidence="12">Homodimer; disulfide-linked. Interacts with IL5RA. Interacts with CSF2RB.</text>
</comment>
<evidence type="ECO:0000256" key="12">
    <source>
        <dbReference type="ARBA" id="ARBA00034135"/>
    </source>
</evidence>
<feature type="chain" id="PRO_5035839058" description="Interleukin-5" evidence="13">
    <location>
        <begin position="17"/>
        <end position="129"/>
    </location>
</feature>
<organism evidence="14 15">
    <name type="scientific">Tinamus guttatus</name>
    <name type="common">White-throated tinamou</name>
    <dbReference type="NCBI Taxonomy" id="94827"/>
    <lineage>
        <taxon>Eukaryota</taxon>
        <taxon>Metazoa</taxon>
        <taxon>Chordata</taxon>
        <taxon>Craniata</taxon>
        <taxon>Vertebrata</taxon>
        <taxon>Euteleostomi</taxon>
        <taxon>Archelosauria</taxon>
        <taxon>Archosauria</taxon>
        <taxon>Dinosauria</taxon>
        <taxon>Saurischia</taxon>
        <taxon>Theropoda</taxon>
        <taxon>Coelurosauria</taxon>
        <taxon>Aves</taxon>
        <taxon>Palaeognathae</taxon>
        <taxon>Tinamiformes</taxon>
        <taxon>Tinamidae</taxon>
        <taxon>Tinamus</taxon>
    </lineage>
</organism>
<dbReference type="EMBL" id="KL885134">
    <property type="protein sequence ID" value="KGL72548.1"/>
    <property type="molecule type" value="Genomic_DNA"/>
</dbReference>
<feature type="non-terminal residue" evidence="14">
    <location>
        <position position="129"/>
    </location>
</feature>
<evidence type="ECO:0000256" key="9">
    <source>
        <dbReference type="ARBA" id="ARBA00023180"/>
    </source>
</evidence>
<evidence type="ECO:0000256" key="10">
    <source>
        <dbReference type="ARBA" id="ARBA00031343"/>
    </source>
</evidence>
<feature type="signal peptide" evidence="13">
    <location>
        <begin position="1"/>
        <end position="16"/>
    </location>
</feature>
<keyword evidence="7" id="KW-0339">Growth factor</keyword>
<dbReference type="PANTHER" id="PTHR48491">
    <property type="entry name" value="INTERLEUKIN-5"/>
    <property type="match status" value="1"/>
</dbReference>
<protein>
    <recommendedName>
        <fullName evidence="3">Interleukin-5</fullName>
    </recommendedName>
    <alternativeName>
        <fullName evidence="11">Eosinophil differentiation factor</fullName>
    </alternativeName>
    <alternativeName>
        <fullName evidence="10">T-cell replacing factor</fullName>
    </alternativeName>
</protein>
<dbReference type="InterPro" id="IPR000186">
    <property type="entry name" value="IL-5"/>
</dbReference>
<dbReference type="InterPro" id="IPR009079">
    <property type="entry name" value="4_helix_cytokine-like_core"/>
</dbReference>
<keyword evidence="8" id="KW-1015">Disulfide bond</keyword>
<dbReference type="STRING" id="94827.A0A099YU98"/>
<dbReference type="AlphaFoldDB" id="A0A099YU98"/>
<evidence type="ECO:0000256" key="2">
    <source>
        <dbReference type="ARBA" id="ARBA00006740"/>
    </source>
</evidence>
<keyword evidence="6 13" id="KW-0732">Signal</keyword>
<accession>A0A099YU98</accession>
<comment type="similarity">
    <text evidence="2">Belongs to the IL-5 family.</text>
</comment>
<evidence type="ECO:0000256" key="3">
    <source>
        <dbReference type="ARBA" id="ARBA00019463"/>
    </source>
</evidence>
<dbReference type="GO" id="GO:0006955">
    <property type="term" value="P:immune response"/>
    <property type="evidence" value="ECO:0007669"/>
    <property type="project" value="InterPro"/>
</dbReference>
<proteinExistence type="inferred from homology"/>
<evidence type="ECO:0000313" key="15">
    <source>
        <dbReference type="Proteomes" id="UP000053641"/>
    </source>
</evidence>
<comment type="subcellular location">
    <subcellularLocation>
        <location evidence="1">Secreted</location>
    </subcellularLocation>
</comment>
<dbReference type="Proteomes" id="UP000053641">
    <property type="component" value="Unassembled WGS sequence"/>
</dbReference>
<evidence type="ECO:0000256" key="11">
    <source>
        <dbReference type="ARBA" id="ARBA00033290"/>
    </source>
</evidence>
<dbReference type="PANTHER" id="PTHR48491:SF1">
    <property type="entry name" value="INTERLEUKIN-5"/>
    <property type="match status" value="1"/>
</dbReference>
<dbReference type="GO" id="GO:0005615">
    <property type="term" value="C:extracellular space"/>
    <property type="evidence" value="ECO:0007669"/>
    <property type="project" value="UniProtKB-KW"/>
</dbReference>
<evidence type="ECO:0000256" key="4">
    <source>
        <dbReference type="ARBA" id="ARBA00022514"/>
    </source>
</evidence>
<evidence type="ECO:0000256" key="1">
    <source>
        <dbReference type="ARBA" id="ARBA00004613"/>
    </source>
</evidence>
<keyword evidence="5" id="KW-0964">Secreted</keyword>
<evidence type="ECO:0000256" key="8">
    <source>
        <dbReference type="ARBA" id="ARBA00023157"/>
    </source>
</evidence>